<dbReference type="Pfam" id="PF12158">
    <property type="entry name" value="DUF3592"/>
    <property type="match status" value="1"/>
</dbReference>
<name>A0A9X1F2Y1_9SPHN</name>
<reference evidence="3" key="1">
    <citation type="submission" date="2021-04" db="EMBL/GenBank/DDBJ databases">
        <authorList>
            <person name="Pira H."/>
            <person name="Risdian C."/>
            <person name="Wink J."/>
        </authorList>
    </citation>
    <scope>NUCLEOTIDE SEQUENCE</scope>
    <source>
        <strain evidence="3">WH158</strain>
    </source>
</reference>
<dbReference type="InterPro" id="IPR021994">
    <property type="entry name" value="DUF3592"/>
</dbReference>
<keyword evidence="1" id="KW-0812">Transmembrane</keyword>
<gene>
    <name evidence="3" type="ORF">KCG46_02095</name>
</gene>
<proteinExistence type="predicted"/>
<evidence type="ECO:0000313" key="3">
    <source>
        <dbReference type="EMBL" id="MBV7258363.1"/>
    </source>
</evidence>
<organism evidence="3 4">
    <name type="scientific">Erythrobacter crassostreae</name>
    <dbReference type="NCBI Taxonomy" id="2828328"/>
    <lineage>
        <taxon>Bacteria</taxon>
        <taxon>Pseudomonadati</taxon>
        <taxon>Pseudomonadota</taxon>
        <taxon>Alphaproteobacteria</taxon>
        <taxon>Sphingomonadales</taxon>
        <taxon>Erythrobacteraceae</taxon>
        <taxon>Erythrobacter/Porphyrobacter group</taxon>
        <taxon>Erythrobacter</taxon>
    </lineage>
</organism>
<evidence type="ECO:0000256" key="1">
    <source>
        <dbReference type="SAM" id="Phobius"/>
    </source>
</evidence>
<evidence type="ECO:0000259" key="2">
    <source>
        <dbReference type="Pfam" id="PF12158"/>
    </source>
</evidence>
<protein>
    <submittedName>
        <fullName evidence="3">DUF3592 domain-containing protein</fullName>
    </submittedName>
</protein>
<dbReference type="AlphaFoldDB" id="A0A9X1F2Y1"/>
<keyword evidence="4" id="KW-1185">Reference proteome</keyword>
<dbReference type="EMBL" id="JAGSPC010000001">
    <property type="protein sequence ID" value="MBV7258363.1"/>
    <property type="molecule type" value="Genomic_DNA"/>
</dbReference>
<sequence length="235" mass="25835">MTKGLALIGSIFLGIGVLLLGLAAFSIAADSIFEDEGLRADGVVIALARTFSGNGTTYAPVVEWQDNRGAKHTFTSSTSSYPASFARGDSVTVIYDPDRPGKAIIDSFGQRFTGIFIFGGIGIVFALIGGPIVYFYMRRRWMIGWLKKYGTLIEVDFVRCEIDRSSTSNGRNPYRVHAQGKHPRTGKLASFMSEPIWLDLTSELEGKAVPVLINRKKHGPHFIDLSEWVHSEETA</sequence>
<keyword evidence="1" id="KW-1133">Transmembrane helix</keyword>
<comment type="caution">
    <text evidence="3">The sequence shown here is derived from an EMBL/GenBank/DDBJ whole genome shotgun (WGS) entry which is preliminary data.</text>
</comment>
<dbReference type="Proteomes" id="UP001138681">
    <property type="component" value="Unassembled WGS sequence"/>
</dbReference>
<keyword evidence="1" id="KW-0472">Membrane</keyword>
<feature type="domain" description="DUF3592" evidence="2">
    <location>
        <begin position="42"/>
        <end position="108"/>
    </location>
</feature>
<accession>A0A9X1F2Y1</accession>
<evidence type="ECO:0000313" key="4">
    <source>
        <dbReference type="Proteomes" id="UP001138681"/>
    </source>
</evidence>
<dbReference type="RefSeq" id="WP_218403694.1">
    <property type="nucleotide sequence ID" value="NZ_JAGSPC010000001.1"/>
</dbReference>
<feature type="transmembrane region" description="Helical" evidence="1">
    <location>
        <begin position="115"/>
        <end position="137"/>
    </location>
</feature>